<dbReference type="Proteomes" id="UP000291084">
    <property type="component" value="Chromosome 1"/>
</dbReference>
<evidence type="ECO:0000313" key="3">
    <source>
        <dbReference type="Proteomes" id="UP000291084"/>
    </source>
</evidence>
<evidence type="ECO:0000256" key="1">
    <source>
        <dbReference type="SAM" id="Phobius"/>
    </source>
</evidence>
<reference evidence="2 3" key="1">
    <citation type="journal article" date="2015" name="Sci. Rep.">
        <title>The power of single molecule real-time sequencing technology in the de novo assembly of a eukaryotic genome.</title>
        <authorList>
            <person name="Sakai H."/>
            <person name="Naito K."/>
            <person name="Ogiso-Tanaka E."/>
            <person name="Takahashi Y."/>
            <person name="Iseki K."/>
            <person name="Muto C."/>
            <person name="Satou K."/>
            <person name="Teruya K."/>
            <person name="Shiroma A."/>
            <person name="Shimoji M."/>
            <person name="Hirano T."/>
            <person name="Itoh T."/>
            <person name="Kaga A."/>
            <person name="Tomooka N."/>
        </authorList>
    </citation>
    <scope>NUCLEOTIDE SEQUENCE [LARGE SCALE GENOMIC DNA]</scope>
    <source>
        <strain evidence="3">cv. Shumari</strain>
    </source>
</reference>
<keyword evidence="1" id="KW-1133">Transmembrane helix</keyword>
<gene>
    <name evidence="2" type="primary">Vigan.01G385400</name>
    <name evidence="2" type="ORF">VIGAN_01385400</name>
</gene>
<feature type="transmembrane region" description="Helical" evidence="1">
    <location>
        <begin position="60"/>
        <end position="78"/>
    </location>
</feature>
<keyword evidence="3" id="KW-1185">Reference proteome</keyword>
<dbReference type="AlphaFoldDB" id="A0A0S3R5Z9"/>
<name>A0A0S3R5Z9_PHAAN</name>
<accession>A0A0S3R5Z9</accession>
<keyword evidence="1" id="KW-0472">Membrane</keyword>
<evidence type="ECO:0000313" key="2">
    <source>
        <dbReference type="EMBL" id="BAT75917.1"/>
    </source>
</evidence>
<protein>
    <submittedName>
        <fullName evidence="2">Uncharacterized protein</fullName>
    </submittedName>
</protein>
<keyword evidence="1" id="KW-0812">Transmembrane</keyword>
<dbReference type="EMBL" id="AP015034">
    <property type="protein sequence ID" value="BAT75917.1"/>
    <property type="molecule type" value="Genomic_DNA"/>
</dbReference>
<sequence>MMGSLQQPVWTKGVISPAKGYGNKNRVLPRLKFFNVRRRFGHSEHDLFVFRRGIRFESLIFMRPVISFLCFDVLYSHAGLYTVT</sequence>
<proteinExistence type="predicted"/>
<organism evidence="2 3">
    <name type="scientific">Vigna angularis var. angularis</name>
    <dbReference type="NCBI Taxonomy" id="157739"/>
    <lineage>
        <taxon>Eukaryota</taxon>
        <taxon>Viridiplantae</taxon>
        <taxon>Streptophyta</taxon>
        <taxon>Embryophyta</taxon>
        <taxon>Tracheophyta</taxon>
        <taxon>Spermatophyta</taxon>
        <taxon>Magnoliopsida</taxon>
        <taxon>eudicotyledons</taxon>
        <taxon>Gunneridae</taxon>
        <taxon>Pentapetalae</taxon>
        <taxon>rosids</taxon>
        <taxon>fabids</taxon>
        <taxon>Fabales</taxon>
        <taxon>Fabaceae</taxon>
        <taxon>Papilionoideae</taxon>
        <taxon>50 kb inversion clade</taxon>
        <taxon>NPAAA clade</taxon>
        <taxon>indigoferoid/millettioid clade</taxon>
        <taxon>Phaseoleae</taxon>
        <taxon>Vigna</taxon>
    </lineage>
</organism>